<dbReference type="Gene3D" id="1.20.120.900">
    <property type="entry name" value="Pex19, mPTS binding domain"/>
    <property type="match status" value="1"/>
</dbReference>
<gene>
    <name evidence="2" type="ORF">SI8410_07010421</name>
</gene>
<dbReference type="PANTHER" id="PTHR12774:SF2">
    <property type="entry name" value="PEROXISOMAL BIOGENESIS FACTOR 19"/>
    <property type="match status" value="1"/>
</dbReference>
<organism evidence="2 3">
    <name type="scientific">Spirodela intermedia</name>
    <name type="common">Intermediate duckweed</name>
    <dbReference type="NCBI Taxonomy" id="51605"/>
    <lineage>
        <taxon>Eukaryota</taxon>
        <taxon>Viridiplantae</taxon>
        <taxon>Streptophyta</taxon>
        <taxon>Embryophyta</taxon>
        <taxon>Tracheophyta</taxon>
        <taxon>Spermatophyta</taxon>
        <taxon>Magnoliopsida</taxon>
        <taxon>Liliopsida</taxon>
        <taxon>Araceae</taxon>
        <taxon>Lemnoideae</taxon>
        <taxon>Spirodela</taxon>
    </lineage>
</organism>
<keyword evidence="3" id="KW-1185">Reference proteome</keyword>
<dbReference type="GO" id="GO:0005778">
    <property type="term" value="C:peroxisomal membrane"/>
    <property type="evidence" value="ECO:0007669"/>
    <property type="project" value="TreeGrafter"/>
</dbReference>
<name>A0A7I8KQ77_SPIIN</name>
<feature type="region of interest" description="Disordered" evidence="1">
    <location>
        <begin position="60"/>
        <end position="85"/>
    </location>
</feature>
<dbReference type="InterPro" id="IPR038322">
    <property type="entry name" value="Pex19_C_sf"/>
</dbReference>
<dbReference type="Pfam" id="PF04614">
    <property type="entry name" value="Pex19"/>
    <property type="match status" value="1"/>
</dbReference>
<feature type="compositionally biased region" description="Basic residues" evidence="1">
    <location>
        <begin position="67"/>
        <end position="76"/>
    </location>
</feature>
<dbReference type="Proteomes" id="UP000663760">
    <property type="component" value="Chromosome 7"/>
</dbReference>
<feature type="region of interest" description="Disordered" evidence="1">
    <location>
        <begin position="18"/>
        <end position="48"/>
    </location>
</feature>
<dbReference type="GO" id="GO:0033328">
    <property type="term" value="F:peroxisome membrane targeting sequence binding"/>
    <property type="evidence" value="ECO:0007669"/>
    <property type="project" value="TreeGrafter"/>
</dbReference>
<proteinExistence type="predicted"/>
<evidence type="ECO:0000256" key="1">
    <source>
        <dbReference type="SAM" id="MobiDB-lite"/>
    </source>
</evidence>
<protein>
    <submittedName>
        <fullName evidence="2">Uncharacterized protein</fullName>
    </submittedName>
</protein>
<dbReference type="EMBL" id="LR746270">
    <property type="protein sequence ID" value="CAA7399751.1"/>
    <property type="molecule type" value="Genomic_DNA"/>
</dbReference>
<dbReference type="OrthoDB" id="21292at2759"/>
<accession>A0A7I8KQ77</accession>
<reference evidence="2" key="1">
    <citation type="submission" date="2020-02" db="EMBL/GenBank/DDBJ databases">
        <authorList>
            <person name="Scholz U."/>
            <person name="Mascher M."/>
            <person name="Fiebig A."/>
        </authorList>
    </citation>
    <scope>NUCLEOTIDE SEQUENCE</scope>
</reference>
<dbReference type="AlphaFoldDB" id="A0A7I8KQ77"/>
<dbReference type="GO" id="GO:0045046">
    <property type="term" value="P:protein import into peroxisome membrane"/>
    <property type="evidence" value="ECO:0007669"/>
    <property type="project" value="TreeGrafter"/>
</dbReference>
<sequence>MADASADDLDNLLDSALDDFSNLNLDPGRRSSRVGVEEAPSSASSSSAFLAPVQGLGLGMGLSPARQSKKKGRQLPRARGAPPKDVSHASEALAMLTQQTQHAFMGLESTLGAQGPPGIEDLEKEGIMEDFVKQFEEIAGTQDMDSLVETMMQQLLSKEILHEPMKEIAGRYPKWLEEHSKELCPVDYDRYHNQYQFILKLNEVYENEPDNFTKIIELMQKMQECGQPPSDIVQELAPDLDLSTLGQISSPDSFGAPSNCCIM</sequence>
<evidence type="ECO:0000313" key="2">
    <source>
        <dbReference type="EMBL" id="CAA7399751.1"/>
    </source>
</evidence>
<dbReference type="PANTHER" id="PTHR12774">
    <property type="entry name" value="PEROXISOMAL BIOGENESIS FACTOR 19"/>
    <property type="match status" value="1"/>
</dbReference>
<evidence type="ECO:0000313" key="3">
    <source>
        <dbReference type="Proteomes" id="UP000663760"/>
    </source>
</evidence>
<dbReference type="InterPro" id="IPR006708">
    <property type="entry name" value="Pex19"/>
</dbReference>